<evidence type="ECO:0000256" key="1">
    <source>
        <dbReference type="SAM" id="MobiDB-lite"/>
    </source>
</evidence>
<dbReference type="AlphaFoldDB" id="A0A8H6I1E3"/>
<protein>
    <submittedName>
        <fullName evidence="2">Uncharacterized protein</fullName>
    </submittedName>
</protein>
<proteinExistence type="predicted"/>
<feature type="region of interest" description="Disordered" evidence="1">
    <location>
        <begin position="56"/>
        <end position="78"/>
    </location>
</feature>
<feature type="region of interest" description="Disordered" evidence="1">
    <location>
        <begin position="1"/>
        <end position="25"/>
    </location>
</feature>
<name>A0A8H6I1E3_9AGAR</name>
<keyword evidence="3" id="KW-1185">Reference proteome</keyword>
<evidence type="ECO:0000313" key="2">
    <source>
        <dbReference type="EMBL" id="KAF6756147.1"/>
    </source>
</evidence>
<feature type="compositionally biased region" description="Polar residues" evidence="1">
    <location>
        <begin position="1"/>
        <end position="13"/>
    </location>
</feature>
<accession>A0A8H6I1E3</accession>
<reference evidence="2 3" key="1">
    <citation type="submission" date="2020-07" db="EMBL/GenBank/DDBJ databases">
        <title>Comparative genomics of pyrophilous fungi reveals a link between fire events and developmental genes.</title>
        <authorList>
            <consortium name="DOE Joint Genome Institute"/>
            <person name="Steindorff A.S."/>
            <person name="Carver A."/>
            <person name="Calhoun S."/>
            <person name="Stillman K."/>
            <person name="Liu H."/>
            <person name="Lipzen A."/>
            <person name="Pangilinan J."/>
            <person name="Labutti K."/>
            <person name="Bruns T.D."/>
            <person name="Grigoriev I.V."/>
        </authorList>
    </citation>
    <scope>NUCLEOTIDE SEQUENCE [LARGE SCALE GENOMIC DNA]</scope>
    <source>
        <strain evidence="2 3">CBS 144469</strain>
    </source>
</reference>
<dbReference type="EMBL" id="JACGCI010000027">
    <property type="protein sequence ID" value="KAF6756147.1"/>
    <property type="molecule type" value="Genomic_DNA"/>
</dbReference>
<gene>
    <name evidence="2" type="ORF">DFP72DRAFT_1169132</name>
</gene>
<sequence length="470" mass="53083">MEAPQEHTTASQHPPSPQSKIPRRRHTCFARREEYVYNVSVGAWVVRELESEAEEALRSSSLKERGTTQPERGRERRDASGSHCLAVLLLIRIHIHIVRFVTGIGAANEFGIVRPAAEHVRSKRPSLNATLDFLAQDRKLVRVPRPLEDTQRVIRLEHHPLWDFAACTRRTACDNGRRGRDGRATTDDEDHGSLSCRGRSWGVWCRLRYGRHGDKCKRKCRWDCDWRYEHWYRRVAGAYTSRPAGTTRRRRLRYRPLRVSNIHRLSSSPPPPLPSASHPLPDDLQHEPTPSIPIVHPVPFDLAIALLLPLYSSPALPDAFMSTTLMQTTKLRLQSPTGARPAIAKHILAADFINEYEETRKVADIAKAISAFRSAVDLTPEAHPILPSYLEDLETYSRRASSTVEILVILLRLSAVRLAPEGGANMTTRLHNLGISLQARFQRGVELVDVSAISACQFVLVSKTLEIRAI</sequence>
<comment type="caution">
    <text evidence="2">The sequence shown here is derived from an EMBL/GenBank/DDBJ whole genome shotgun (WGS) entry which is preliminary data.</text>
</comment>
<evidence type="ECO:0000313" key="3">
    <source>
        <dbReference type="Proteomes" id="UP000521943"/>
    </source>
</evidence>
<dbReference type="OrthoDB" id="9991317at2759"/>
<feature type="region of interest" description="Disordered" evidence="1">
    <location>
        <begin position="262"/>
        <end position="288"/>
    </location>
</feature>
<dbReference type="Proteomes" id="UP000521943">
    <property type="component" value="Unassembled WGS sequence"/>
</dbReference>
<organism evidence="2 3">
    <name type="scientific">Ephemerocybe angulata</name>
    <dbReference type="NCBI Taxonomy" id="980116"/>
    <lineage>
        <taxon>Eukaryota</taxon>
        <taxon>Fungi</taxon>
        <taxon>Dikarya</taxon>
        <taxon>Basidiomycota</taxon>
        <taxon>Agaricomycotina</taxon>
        <taxon>Agaricomycetes</taxon>
        <taxon>Agaricomycetidae</taxon>
        <taxon>Agaricales</taxon>
        <taxon>Agaricineae</taxon>
        <taxon>Psathyrellaceae</taxon>
        <taxon>Ephemerocybe</taxon>
    </lineage>
</organism>